<dbReference type="SUPFAM" id="SSF141072">
    <property type="entry name" value="CalX-like"/>
    <property type="match status" value="1"/>
</dbReference>
<name>A0AAQ3QVK9_9BACT</name>
<dbReference type="InterPro" id="IPR038081">
    <property type="entry name" value="CalX-like_sf"/>
</dbReference>
<dbReference type="EMBL" id="CP136920">
    <property type="protein sequence ID" value="WOO41010.1"/>
    <property type="molecule type" value="Genomic_DNA"/>
</dbReference>
<evidence type="ECO:0008006" key="3">
    <source>
        <dbReference type="Google" id="ProtNLM"/>
    </source>
</evidence>
<protein>
    <recommendedName>
        <fullName evidence="3">Calx-beta domain-containing protein</fullName>
    </recommendedName>
</protein>
<organism evidence="1 2">
    <name type="scientific">Rubellicoccus peritrichatus</name>
    <dbReference type="NCBI Taxonomy" id="3080537"/>
    <lineage>
        <taxon>Bacteria</taxon>
        <taxon>Pseudomonadati</taxon>
        <taxon>Verrucomicrobiota</taxon>
        <taxon>Opitutia</taxon>
        <taxon>Puniceicoccales</taxon>
        <taxon>Cerasicoccaceae</taxon>
        <taxon>Rubellicoccus</taxon>
    </lineage>
</organism>
<evidence type="ECO:0000313" key="1">
    <source>
        <dbReference type="EMBL" id="WOO41010.1"/>
    </source>
</evidence>
<dbReference type="KEGG" id="puo:RZN69_20515"/>
<dbReference type="AlphaFoldDB" id="A0AAQ3QVK9"/>
<dbReference type="RefSeq" id="WP_317833330.1">
    <property type="nucleotide sequence ID" value="NZ_CP136920.1"/>
</dbReference>
<sequence length="1209" mass="130084">MHQHSIAWFCMAAILMPIHWVPGGIPEPDFIVYGNITDTSGSQPTTIDEGTLRWNLDGPDKSLDFEVDLADLDSDTDFSYDIEIPAEVGFPLFPADTTVDLGVEVERYATATISLEYLGVVYPVTIERNSSDALKLKQINRGGYFRIDLEVHLPQLDTDGDGMPDEYEDAYSGLDKLVADADDDLDNDTVSNGDEYLGQTDPSVADSAPSILSDGLNAIFGGATILRFDIADLDDNPALGSGLPDLSQQAGLTITLDAISSQFSLEQKTAAFGVGRDSYQPLVIGDSFTLAQLIAGAVLLTHDGSDASTGSISITVTDSSNAVDSADIPIYVWNPAGPEGDDLIAWIDSGSALVDIFGTSVSTSVVGGKTVVPFDGSTHYSAASQEWMADDGWHIVAAFTSDSTEQQQLLDTPYGGIGIFAADDLRFPGHLELTGTDRTLVSESPTVVGDLVLLNASLNGGEKLFSVNGSSTAGVFELDGVSDLPGVDILGSNLGDHYFEGGLHELLVFPEVLTGYDFADQQAYLMARWKDSIVVDALQSPRPLFFMAPSALLTDSEYTDDFVPDYGEAVSHVVLGWNRNVTVYGGFADEEFWVGGGDSWLSGGAGADRFVYIVGGQEQVIADFVEDEGDVLDFQYLFSGLVSDDIDSFVNIRADGLDSLVEIYLKGDTNDVPDAIVRLLDRSDLNQSHLASLYAMGALDCGNVRPALELQMITVDAEAVEVDDDPALIHLNVSGAAWPEGKLVHLNLDTDLVLGEDFQLFADLYNANTGAYETTELYDYRVPVSLDSGDSNIKLSVQPVSNQQSQAVRPIVVDPVPQPNRFTIDEAFASSEVHIIDGLPYLLIEPTVNETDPTVTGEGFRISRRGVTDVPLTFDVVMQGTATNGTDYSYVSTQHTLSSGTEDILIPITALRYAQSEGTNVIALRLEPGVDYQLESSTTAQMILMTQTIVVNIDAVQPKANLSDGNPEALIFLQLSGPPSSNVTMVPIEFHGSTNLSDYSVSAINTLGTELPVSIDSVTRSGNVFLLPGETYCILKLVPNSSVNLAGSRKTVDVSLGDPLSGSLYSIGERNEVTLYIVGDFASWAAANSDEAIDDLDVWATQVSNNSGVSNLLAYSLGMNPNEVDSSKSGIFFQQGINENLELWVPYYPGAVGVDLRLQSSLNLDGNWNESSLVSLRKDVRADMDYHVYDAELNPDDSVFYRLLVELVE</sequence>
<dbReference type="Proteomes" id="UP001304300">
    <property type="component" value="Chromosome"/>
</dbReference>
<accession>A0AAQ3QVK9</accession>
<gene>
    <name evidence="1" type="ORF">RZN69_20515</name>
</gene>
<dbReference type="Gene3D" id="2.60.40.2030">
    <property type="match status" value="1"/>
</dbReference>
<reference evidence="1 2" key="1">
    <citation type="submission" date="2023-10" db="EMBL/GenBank/DDBJ databases">
        <title>Rubellicoccus peritrichatus gen. nov., sp. nov., isolated from an algae of coral reef tank.</title>
        <authorList>
            <person name="Luo J."/>
        </authorList>
    </citation>
    <scope>NUCLEOTIDE SEQUENCE [LARGE SCALE GENOMIC DNA]</scope>
    <source>
        <strain evidence="1 2">CR14</strain>
    </source>
</reference>
<keyword evidence="2" id="KW-1185">Reference proteome</keyword>
<evidence type="ECO:0000313" key="2">
    <source>
        <dbReference type="Proteomes" id="UP001304300"/>
    </source>
</evidence>
<proteinExistence type="predicted"/>